<name>X6MH61_RETFI</name>
<proteinExistence type="predicted"/>
<gene>
    <name evidence="2" type="ORF">RFI_24600</name>
</gene>
<feature type="compositionally biased region" description="Basic and acidic residues" evidence="1">
    <location>
        <begin position="118"/>
        <end position="136"/>
    </location>
</feature>
<dbReference type="AlphaFoldDB" id="X6MH61"/>
<accession>X6MH61</accession>
<comment type="caution">
    <text evidence="2">The sequence shown here is derived from an EMBL/GenBank/DDBJ whole genome shotgun (WGS) entry which is preliminary data.</text>
</comment>
<evidence type="ECO:0008006" key="4">
    <source>
        <dbReference type="Google" id="ProtNLM"/>
    </source>
</evidence>
<dbReference type="EMBL" id="ASPP01021084">
    <property type="protein sequence ID" value="ETO12772.1"/>
    <property type="molecule type" value="Genomic_DNA"/>
</dbReference>
<keyword evidence="3" id="KW-1185">Reference proteome</keyword>
<feature type="region of interest" description="Disordered" evidence="1">
    <location>
        <begin position="115"/>
        <end position="136"/>
    </location>
</feature>
<organism evidence="2 3">
    <name type="scientific">Reticulomyxa filosa</name>
    <dbReference type="NCBI Taxonomy" id="46433"/>
    <lineage>
        <taxon>Eukaryota</taxon>
        <taxon>Sar</taxon>
        <taxon>Rhizaria</taxon>
        <taxon>Retaria</taxon>
        <taxon>Foraminifera</taxon>
        <taxon>Monothalamids</taxon>
        <taxon>Reticulomyxidae</taxon>
        <taxon>Reticulomyxa</taxon>
    </lineage>
</organism>
<evidence type="ECO:0000256" key="1">
    <source>
        <dbReference type="SAM" id="MobiDB-lite"/>
    </source>
</evidence>
<evidence type="ECO:0000313" key="3">
    <source>
        <dbReference type="Proteomes" id="UP000023152"/>
    </source>
</evidence>
<evidence type="ECO:0000313" key="2">
    <source>
        <dbReference type="EMBL" id="ETO12772.1"/>
    </source>
</evidence>
<reference evidence="2 3" key="1">
    <citation type="journal article" date="2013" name="Curr. Biol.">
        <title>The Genome of the Foraminiferan Reticulomyxa filosa.</title>
        <authorList>
            <person name="Glockner G."/>
            <person name="Hulsmann N."/>
            <person name="Schleicher M."/>
            <person name="Noegel A.A."/>
            <person name="Eichinger L."/>
            <person name="Gallinger C."/>
            <person name="Pawlowski J."/>
            <person name="Sierra R."/>
            <person name="Euteneuer U."/>
            <person name="Pillet L."/>
            <person name="Moustafa A."/>
            <person name="Platzer M."/>
            <person name="Groth M."/>
            <person name="Szafranski K."/>
            <person name="Schliwa M."/>
        </authorList>
    </citation>
    <scope>NUCLEOTIDE SEQUENCE [LARGE SCALE GENOMIC DNA]</scope>
</reference>
<dbReference type="Proteomes" id="UP000023152">
    <property type="component" value="Unassembled WGS sequence"/>
</dbReference>
<sequence length="186" mass="21635">MKYFFHFDLSVKVAKYNSQQIIMPWITRDKRPFLTVQGSFAVLCLKGRRNIFKVYLDKGKKREQIRKIHNQLLNFLNTLIEVMGNHLSSCFSVSTKLPDLLKKSDRKEKYLKTAKRQAAKETSESDKENEIDKRPIDSMDSIQQVKSFEWIGSLQLLIPMGTGTSATVYKVVDPRTHFTYALKIIQ</sequence>
<feature type="non-terminal residue" evidence="2">
    <location>
        <position position="186"/>
    </location>
</feature>
<protein>
    <recommendedName>
        <fullName evidence="4">Protein kinase domain-containing protein</fullName>
    </recommendedName>
</protein>